<dbReference type="PROSITE" id="PS51421">
    <property type="entry name" value="RAS"/>
    <property type="match status" value="1"/>
</dbReference>
<dbReference type="GO" id="GO:0003924">
    <property type="term" value="F:GTPase activity"/>
    <property type="evidence" value="ECO:0007669"/>
    <property type="project" value="InterPro"/>
</dbReference>
<proteinExistence type="predicted"/>
<evidence type="ECO:0000256" key="1">
    <source>
        <dbReference type="ARBA" id="ARBA00022741"/>
    </source>
</evidence>
<evidence type="ECO:0000256" key="3">
    <source>
        <dbReference type="SAM" id="Phobius"/>
    </source>
</evidence>
<name>A0A1R0GM25_9FUNG</name>
<reference evidence="4 5" key="1">
    <citation type="journal article" date="2016" name="Mol. Biol. Evol.">
        <title>Genome-Wide Survey of Gut Fungi (Harpellales) Reveals the First Horizontally Transferred Ubiquitin Gene from a Mosquito Host.</title>
        <authorList>
            <person name="Wang Y."/>
            <person name="White M.M."/>
            <person name="Kvist S."/>
            <person name="Moncalvo J.M."/>
        </authorList>
    </citation>
    <scope>NUCLEOTIDE SEQUENCE [LARGE SCALE GENOMIC DNA]</scope>
    <source>
        <strain evidence="4 5">ALG-7-W6</strain>
    </source>
</reference>
<dbReference type="GO" id="GO:0007165">
    <property type="term" value="P:signal transduction"/>
    <property type="evidence" value="ECO:0007669"/>
    <property type="project" value="InterPro"/>
</dbReference>
<dbReference type="EMBL" id="LSSL01007566">
    <property type="protein sequence ID" value="OLY77936.1"/>
    <property type="molecule type" value="Genomic_DNA"/>
</dbReference>
<comment type="caution">
    <text evidence="4">The sequence shown here is derived from an EMBL/GenBank/DDBJ whole genome shotgun (WGS) entry which is preliminary data.</text>
</comment>
<evidence type="ECO:0000256" key="2">
    <source>
        <dbReference type="ARBA" id="ARBA00023134"/>
    </source>
</evidence>
<dbReference type="NCBIfam" id="TIGR00231">
    <property type="entry name" value="small_GTP"/>
    <property type="match status" value="1"/>
</dbReference>
<dbReference type="FunFam" id="3.40.50.300:FF:001447">
    <property type="entry name" value="Ras-related protein Rab-1B"/>
    <property type="match status" value="1"/>
</dbReference>
<dbReference type="GO" id="GO:0016020">
    <property type="term" value="C:membrane"/>
    <property type="evidence" value="ECO:0007669"/>
    <property type="project" value="InterPro"/>
</dbReference>
<organism evidence="4 5">
    <name type="scientific">Smittium mucronatum</name>
    <dbReference type="NCBI Taxonomy" id="133383"/>
    <lineage>
        <taxon>Eukaryota</taxon>
        <taxon>Fungi</taxon>
        <taxon>Fungi incertae sedis</taxon>
        <taxon>Zoopagomycota</taxon>
        <taxon>Kickxellomycotina</taxon>
        <taxon>Harpellomycetes</taxon>
        <taxon>Harpellales</taxon>
        <taxon>Legeriomycetaceae</taxon>
        <taxon>Smittium</taxon>
    </lineage>
</organism>
<dbReference type="Proteomes" id="UP000187455">
    <property type="component" value="Unassembled WGS sequence"/>
</dbReference>
<dbReference type="InterPro" id="IPR001806">
    <property type="entry name" value="Small_GTPase"/>
</dbReference>
<gene>
    <name evidence="4" type="ORF">AYI68_g8030</name>
</gene>
<dbReference type="OrthoDB" id="5976022at2759"/>
<dbReference type="InterPro" id="IPR027417">
    <property type="entry name" value="P-loop_NTPase"/>
</dbReference>
<evidence type="ECO:0000313" key="5">
    <source>
        <dbReference type="Proteomes" id="UP000187455"/>
    </source>
</evidence>
<dbReference type="PROSITE" id="PS51420">
    <property type="entry name" value="RHO"/>
    <property type="match status" value="1"/>
</dbReference>
<dbReference type="InterPro" id="IPR005225">
    <property type="entry name" value="Small_GTP-bd"/>
</dbReference>
<keyword evidence="3" id="KW-1133">Transmembrane helix</keyword>
<dbReference type="STRING" id="133383.A0A1R0GM25"/>
<feature type="transmembrane region" description="Helical" evidence="3">
    <location>
        <begin position="159"/>
        <end position="184"/>
    </location>
</feature>
<dbReference type="SUPFAM" id="SSF52540">
    <property type="entry name" value="P-loop containing nucleoside triphosphate hydrolases"/>
    <property type="match status" value="1"/>
</dbReference>
<protein>
    <submittedName>
        <fullName evidence="4">GTP-binding protein rhb1</fullName>
    </submittedName>
</protein>
<keyword evidence="3" id="KW-0472">Membrane</keyword>
<accession>A0A1R0GM25</accession>
<dbReference type="PRINTS" id="PR00449">
    <property type="entry name" value="RASTRNSFRMNG"/>
</dbReference>
<dbReference type="Pfam" id="PF00071">
    <property type="entry name" value="Ras"/>
    <property type="match status" value="1"/>
</dbReference>
<keyword evidence="5" id="KW-1185">Reference proteome</keyword>
<dbReference type="AlphaFoldDB" id="A0A1R0GM25"/>
<dbReference type="PANTHER" id="PTHR24070">
    <property type="entry name" value="RAS, DI-RAS, AND RHEB FAMILY MEMBERS OF SMALL GTPASE SUPERFAMILY"/>
    <property type="match status" value="1"/>
</dbReference>
<dbReference type="PROSITE" id="PS51419">
    <property type="entry name" value="RAB"/>
    <property type="match status" value="1"/>
</dbReference>
<dbReference type="SMART" id="SM00173">
    <property type="entry name" value="RAS"/>
    <property type="match status" value="1"/>
</dbReference>
<evidence type="ECO:0000313" key="4">
    <source>
        <dbReference type="EMBL" id="OLY77936.1"/>
    </source>
</evidence>
<dbReference type="SMART" id="SM00176">
    <property type="entry name" value="RAN"/>
    <property type="match status" value="1"/>
</dbReference>
<dbReference type="SMART" id="SM00174">
    <property type="entry name" value="RHO"/>
    <property type="match status" value="1"/>
</dbReference>
<keyword evidence="2" id="KW-0342">GTP-binding</keyword>
<dbReference type="Gene3D" id="3.40.50.300">
    <property type="entry name" value="P-loop containing nucleotide triphosphate hydrolases"/>
    <property type="match status" value="1"/>
</dbReference>
<dbReference type="GO" id="GO:0005525">
    <property type="term" value="F:GTP binding"/>
    <property type="evidence" value="ECO:0007669"/>
    <property type="project" value="UniProtKB-KW"/>
</dbReference>
<keyword evidence="3" id="KW-0812">Transmembrane</keyword>
<sequence length="213" mass="23997">MEYEKIRKLVVLGHRGVGKTSLILRYTENTFVDNYYPTIEDIHTKTIVYHNNQYKFSIVDTAGQDEFSMLNPQYTIGVDLYVIVFSVASNVSFEMVTSIRDKILDQTGLESLPMVLVGSKSDLDYARQVSKEDAVALAKVFNCNYIECSAKAEVNIGKFFSLLLLPISVFSLQLTYWFLIGVIFEQAINMNNSLIKPNADPKDSSSASNCLLM</sequence>
<dbReference type="InterPro" id="IPR020849">
    <property type="entry name" value="Small_GTPase_Ras-type"/>
</dbReference>
<dbReference type="SMART" id="SM00175">
    <property type="entry name" value="RAB"/>
    <property type="match status" value="1"/>
</dbReference>
<keyword evidence="1" id="KW-0547">Nucleotide-binding</keyword>